<dbReference type="Proteomes" id="UP000051952">
    <property type="component" value="Unassembled WGS sequence"/>
</dbReference>
<proteinExistence type="predicted"/>
<name>A0A0S4IL37_BODSA</name>
<reference evidence="3" key="1">
    <citation type="submission" date="2015-09" db="EMBL/GenBank/DDBJ databases">
        <authorList>
            <consortium name="Pathogen Informatics"/>
        </authorList>
    </citation>
    <scope>NUCLEOTIDE SEQUENCE [LARGE SCALE GENOMIC DNA]</scope>
    <source>
        <strain evidence="3">Lake Konstanz</strain>
    </source>
</reference>
<dbReference type="AlphaFoldDB" id="A0A0S4IL37"/>
<organism evidence="2 3">
    <name type="scientific">Bodo saltans</name>
    <name type="common">Flagellated protozoan</name>
    <dbReference type="NCBI Taxonomy" id="75058"/>
    <lineage>
        <taxon>Eukaryota</taxon>
        <taxon>Discoba</taxon>
        <taxon>Euglenozoa</taxon>
        <taxon>Kinetoplastea</taxon>
        <taxon>Metakinetoplastina</taxon>
        <taxon>Eubodonida</taxon>
        <taxon>Bodonidae</taxon>
        <taxon>Bodo</taxon>
    </lineage>
</organism>
<protein>
    <submittedName>
        <fullName evidence="2">Uncharacterized protein</fullName>
    </submittedName>
</protein>
<evidence type="ECO:0000313" key="2">
    <source>
        <dbReference type="EMBL" id="CUF20055.1"/>
    </source>
</evidence>
<feature type="compositionally biased region" description="Low complexity" evidence="1">
    <location>
        <begin position="77"/>
        <end position="89"/>
    </location>
</feature>
<dbReference type="EMBL" id="CYKH01000263">
    <property type="protein sequence ID" value="CUF20055.1"/>
    <property type="molecule type" value="Genomic_DNA"/>
</dbReference>
<accession>A0A0S4IL37</accession>
<sequence length="612" mass="67935">MSSFILENDDRFAIIAPMRPPTGDDDTEQGIPLTSAIVEQSKRKQKILTADEDLAYQPVKFSNVNQIARQRQEKQEQQQQRAALEQQQQPTHSSPLRGGAPQQARASSEAQEDEVDEPVVLVSFQSNVPIHGKTSFTVAHCMSHPVSRLRATLIQHCLKGAVGYRRPPTGPVSIHRSDTGEQLPLDATLLTLGFRFPPLLRVHGFYHEIYLVCAEPLGIRMPVPWSPTMTVTDLLEQVSKRLAPRDLRHVRLSKRDHATRGDANAKSADSAFLDTRRCFVPQEPRYLAAQDSLCALGFCASLEDPVSLTFIRPKDGLPWLYQVPFTGQWTLADVARYLVSNVNEGEDGGEGYLVHSGGSAAGGGNPSRAAPFDDEDEEIFFEGADGATGGREDGGDGYRGVFTWTHDEVEDVYGADAARACGGYIVSFCPPRSALQSTRLPRRFVPIDEDFGIPHLSDLRILPGDEVLVEYYDSMSGRWSGELTNAVTRLLPAAWDEAQRHLYPNHELITIRSIANGSLVRVPCTPTTTIESILWMYFMATGYLPMFGELLADNGNVLGPFQTIASANLLPQTTLFYLHRRRQWLRETTPDLDRQEALKHSKLFTGAPSPSW</sequence>
<evidence type="ECO:0000256" key="1">
    <source>
        <dbReference type="SAM" id="MobiDB-lite"/>
    </source>
</evidence>
<feature type="region of interest" description="Disordered" evidence="1">
    <location>
        <begin position="68"/>
        <end position="113"/>
    </location>
</feature>
<keyword evidence="3" id="KW-1185">Reference proteome</keyword>
<gene>
    <name evidence="2" type="ORF">BSAL_60090</name>
</gene>
<dbReference type="OrthoDB" id="10686322at2759"/>
<dbReference type="VEuPathDB" id="TriTrypDB:BSAL_60090"/>
<evidence type="ECO:0000313" key="3">
    <source>
        <dbReference type="Proteomes" id="UP000051952"/>
    </source>
</evidence>